<dbReference type="GeneID" id="85408291"/>
<name>A0ABQ9R721_9PEZI</name>
<feature type="chain" id="PRO_5046852094" evidence="1">
    <location>
        <begin position="19"/>
        <end position="96"/>
    </location>
</feature>
<feature type="signal peptide" evidence="1">
    <location>
        <begin position="1"/>
        <end position="18"/>
    </location>
</feature>
<dbReference type="RefSeq" id="XP_060381219.1">
    <property type="nucleotide sequence ID" value="XM_060524053.1"/>
</dbReference>
<gene>
    <name evidence="2" type="ORF">CTAM01_08032</name>
</gene>
<organism evidence="2 3">
    <name type="scientific">Colletotrichum tamarilloi</name>
    <dbReference type="NCBI Taxonomy" id="1209934"/>
    <lineage>
        <taxon>Eukaryota</taxon>
        <taxon>Fungi</taxon>
        <taxon>Dikarya</taxon>
        <taxon>Ascomycota</taxon>
        <taxon>Pezizomycotina</taxon>
        <taxon>Sordariomycetes</taxon>
        <taxon>Hypocreomycetidae</taxon>
        <taxon>Glomerellales</taxon>
        <taxon>Glomerellaceae</taxon>
        <taxon>Colletotrichum</taxon>
        <taxon>Colletotrichum acutatum species complex</taxon>
    </lineage>
</organism>
<evidence type="ECO:0000313" key="2">
    <source>
        <dbReference type="EMBL" id="KAK1497020.1"/>
    </source>
</evidence>
<accession>A0ABQ9R721</accession>
<keyword evidence="3" id="KW-1185">Reference proteome</keyword>
<evidence type="ECO:0000313" key="3">
    <source>
        <dbReference type="Proteomes" id="UP001227543"/>
    </source>
</evidence>
<keyword evidence="1" id="KW-0732">Signal</keyword>
<reference evidence="2 3" key="1">
    <citation type="submission" date="2016-10" db="EMBL/GenBank/DDBJ databases">
        <title>The genome sequence of Colletotrichum fioriniae PJ7.</title>
        <authorList>
            <person name="Baroncelli R."/>
        </authorList>
    </citation>
    <scope>NUCLEOTIDE SEQUENCE [LARGE SCALE GENOMIC DNA]</scope>
    <source>
        <strain evidence="2 3">Tom-12</strain>
    </source>
</reference>
<dbReference type="Proteomes" id="UP001227543">
    <property type="component" value="Unassembled WGS sequence"/>
</dbReference>
<protein>
    <submittedName>
        <fullName evidence="2">Uncharacterized protein</fullName>
    </submittedName>
</protein>
<dbReference type="EMBL" id="MLFU01000027">
    <property type="protein sequence ID" value="KAK1497020.1"/>
    <property type="molecule type" value="Genomic_DNA"/>
</dbReference>
<evidence type="ECO:0000256" key="1">
    <source>
        <dbReference type="SAM" id="SignalP"/>
    </source>
</evidence>
<sequence length="96" mass="10369">MQFSSISAILALATVATAIPASDGCRMTEGVKTTCVMSSNRMACDWPASCPVGQRVKFVDNAPQCKGKDWGTPCTGYWKCCPRIPCIYEDLVSEVL</sequence>
<comment type="caution">
    <text evidence="2">The sequence shown here is derived from an EMBL/GenBank/DDBJ whole genome shotgun (WGS) entry which is preliminary data.</text>
</comment>
<proteinExistence type="predicted"/>